<dbReference type="SUPFAM" id="SSF52172">
    <property type="entry name" value="CheY-like"/>
    <property type="match status" value="1"/>
</dbReference>
<dbReference type="EMBL" id="BMPE01000009">
    <property type="protein sequence ID" value="GGL08493.1"/>
    <property type="molecule type" value="Genomic_DNA"/>
</dbReference>
<feature type="modified residue" description="4-aspartylphosphate" evidence="1">
    <location>
        <position position="67"/>
    </location>
</feature>
<name>A0ABQ2FMI7_9DEIO</name>
<protein>
    <submittedName>
        <fullName evidence="3">Response regulator</fullName>
    </submittedName>
</protein>
<evidence type="ECO:0000313" key="4">
    <source>
        <dbReference type="Proteomes" id="UP000604341"/>
    </source>
</evidence>
<dbReference type="Proteomes" id="UP000604341">
    <property type="component" value="Unassembled WGS sequence"/>
</dbReference>
<dbReference type="CDD" id="cd17557">
    <property type="entry name" value="REC_Rcp-like"/>
    <property type="match status" value="1"/>
</dbReference>
<dbReference type="InterPro" id="IPR001789">
    <property type="entry name" value="Sig_transdc_resp-reg_receiver"/>
</dbReference>
<accession>A0ABQ2FMI7</accession>
<gene>
    <name evidence="3" type="ORF">GCM10010844_29090</name>
</gene>
<dbReference type="InterPro" id="IPR011006">
    <property type="entry name" value="CheY-like_superfamily"/>
</dbReference>
<reference evidence="4" key="1">
    <citation type="journal article" date="2019" name="Int. J. Syst. Evol. Microbiol.">
        <title>The Global Catalogue of Microorganisms (GCM) 10K type strain sequencing project: providing services to taxonomists for standard genome sequencing and annotation.</title>
        <authorList>
            <consortium name="The Broad Institute Genomics Platform"/>
            <consortium name="The Broad Institute Genome Sequencing Center for Infectious Disease"/>
            <person name="Wu L."/>
            <person name="Ma J."/>
        </authorList>
    </citation>
    <scope>NUCLEOTIDE SEQUENCE [LARGE SCALE GENOMIC DNA]</scope>
    <source>
        <strain evidence="4">JCM 19173</strain>
    </source>
</reference>
<dbReference type="Pfam" id="PF00072">
    <property type="entry name" value="Response_reg"/>
    <property type="match status" value="1"/>
</dbReference>
<dbReference type="SMART" id="SM00448">
    <property type="entry name" value="REC"/>
    <property type="match status" value="1"/>
</dbReference>
<evidence type="ECO:0000313" key="3">
    <source>
        <dbReference type="EMBL" id="GGL08493.1"/>
    </source>
</evidence>
<evidence type="ECO:0000259" key="2">
    <source>
        <dbReference type="PROSITE" id="PS50110"/>
    </source>
</evidence>
<comment type="caution">
    <text evidence="3">The sequence shown here is derived from an EMBL/GenBank/DDBJ whole genome shotgun (WGS) entry which is preliminary data.</text>
</comment>
<evidence type="ECO:0000256" key="1">
    <source>
        <dbReference type="PROSITE-ProRule" id="PRU00169"/>
    </source>
</evidence>
<keyword evidence="4" id="KW-1185">Reference proteome</keyword>
<proteinExistence type="predicted"/>
<dbReference type="InterPro" id="IPR052893">
    <property type="entry name" value="TCS_response_regulator"/>
</dbReference>
<feature type="domain" description="Response regulatory" evidence="2">
    <location>
        <begin position="11"/>
        <end position="134"/>
    </location>
</feature>
<sequence>MTAHLPHRHLHALMVDDNPADCLLAQEAFELQAAQVSVKIIQDGAAALTWLRAQGARHALPDVILLDINMPGLSGFEVLAAIRADLTLRHLPVVMLTTSDRPQDIDQAYELIVSSYLVKQPEFSGFVVQVEDFVRFWSEVRYRQRLNPPN</sequence>
<dbReference type="PROSITE" id="PS50110">
    <property type="entry name" value="RESPONSE_REGULATORY"/>
    <property type="match status" value="1"/>
</dbReference>
<dbReference type="PANTHER" id="PTHR44520">
    <property type="entry name" value="RESPONSE REGULATOR RCP1-RELATED"/>
    <property type="match status" value="1"/>
</dbReference>
<dbReference type="PANTHER" id="PTHR44520:SF2">
    <property type="entry name" value="RESPONSE REGULATOR RCP1"/>
    <property type="match status" value="1"/>
</dbReference>
<dbReference type="RefSeq" id="WP_189069716.1">
    <property type="nucleotide sequence ID" value="NZ_BMPE01000009.1"/>
</dbReference>
<organism evidence="3 4">
    <name type="scientific">Deinococcus radiotolerans</name>
    <dbReference type="NCBI Taxonomy" id="1309407"/>
    <lineage>
        <taxon>Bacteria</taxon>
        <taxon>Thermotogati</taxon>
        <taxon>Deinococcota</taxon>
        <taxon>Deinococci</taxon>
        <taxon>Deinococcales</taxon>
        <taxon>Deinococcaceae</taxon>
        <taxon>Deinococcus</taxon>
    </lineage>
</organism>
<dbReference type="Gene3D" id="3.40.50.2300">
    <property type="match status" value="1"/>
</dbReference>
<keyword evidence="1" id="KW-0597">Phosphoprotein</keyword>